<keyword evidence="4 6" id="KW-1133">Transmembrane helix</keyword>
<dbReference type="InterPro" id="IPR002994">
    <property type="entry name" value="Surf1/Shy1"/>
</dbReference>
<proteinExistence type="inferred from homology"/>
<sequence>MRRSVILIVVGIAVAAVLLGLGKWQVDRLAWKTQILADIETHITQAPVAVPANPDPIADRYLPVSVTGTVTTDELHVLASARGQGAGYRIITALETEEGRRLMLDRGFVAINAKDDTRPEHDATIIGNLHWPDERTGSTPENDLANNDWFSRDIPQMAQALDAEPILIVVRETDYPEPRVTPWPVDTAGIPNNHLEYAVTWFSFAAIWIIGIAYLLWRDRRAKDERPE</sequence>
<dbReference type="EMBL" id="FMJB01000043">
    <property type="protein sequence ID" value="SCM67114.1"/>
    <property type="molecule type" value="Genomic_DNA"/>
</dbReference>
<evidence type="ECO:0000256" key="3">
    <source>
        <dbReference type="ARBA" id="ARBA00022692"/>
    </source>
</evidence>
<evidence type="ECO:0000313" key="7">
    <source>
        <dbReference type="EMBL" id="SCM67114.1"/>
    </source>
</evidence>
<organism evidence="7 8">
    <name type="scientific">Donghicola eburneus</name>
    <dbReference type="NCBI Taxonomy" id="393278"/>
    <lineage>
        <taxon>Bacteria</taxon>
        <taxon>Pseudomonadati</taxon>
        <taxon>Pseudomonadota</taxon>
        <taxon>Alphaproteobacteria</taxon>
        <taxon>Rhodobacterales</taxon>
        <taxon>Roseobacteraceae</taxon>
        <taxon>Donghicola</taxon>
    </lineage>
</organism>
<dbReference type="CDD" id="cd06662">
    <property type="entry name" value="SURF1"/>
    <property type="match status" value="1"/>
</dbReference>
<feature type="transmembrane region" description="Helical" evidence="6">
    <location>
        <begin position="198"/>
        <end position="217"/>
    </location>
</feature>
<dbReference type="PANTHER" id="PTHR23427">
    <property type="entry name" value="SURFEIT LOCUS PROTEIN"/>
    <property type="match status" value="1"/>
</dbReference>
<evidence type="ECO:0000256" key="5">
    <source>
        <dbReference type="ARBA" id="ARBA00023136"/>
    </source>
</evidence>
<gene>
    <name evidence="7" type="ORF">KARMA_1301</name>
</gene>
<dbReference type="GO" id="GO:0005886">
    <property type="term" value="C:plasma membrane"/>
    <property type="evidence" value="ECO:0007669"/>
    <property type="project" value="UniProtKB-SubCell"/>
</dbReference>
<reference evidence="8" key="1">
    <citation type="submission" date="2016-09" db="EMBL/GenBank/DDBJ databases">
        <authorList>
            <person name="Wibberg D."/>
        </authorList>
    </citation>
    <scope>NUCLEOTIDE SEQUENCE [LARGE SCALE GENOMIC DNA]</scope>
</reference>
<dbReference type="Proteomes" id="UP000184085">
    <property type="component" value="Unassembled WGS sequence"/>
</dbReference>
<comment type="caution">
    <text evidence="6">Lacks conserved residue(s) required for the propagation of feature annotation.</text>
</comment>
<comment type="subcellular location">
    <subcellularLocation>
        <location evidence="6">Cell membrane</location>
        <topology evidence="6">Multi-pass membrane protein</topology>
    </subcellularLocation>
    <subcellularLocation>
        <location evidence="1">Membrane</location>
    </subcellularLocation>
</comment>
<accession>A0A1M4MZD3</accession>
<evidence type="ECO:0000256" key="4">
    <source>
        <dbReference type="ARBA" id="ARBA00022989"/>
    </source>
</evidence>
<dbReference type="AlphaFoldDB" id="A0A1M4MZD3"/>
<name>A0A1M4MZD3_9RHOB</name>
<keyword evidence="6" id="KW-1003">Cell membrane</keyword>
<protein>
    <recommendedName>
        <fullName evidence="6">SURF1-like protein</fullName>
    </recommendedName>
</protein>
<evidence type="ECO:0000256" key="1">
    <source>
        <dbReference type="ARBA" id="ARBA00004370"/>
    </source>
</evidence>
<dbReference type="PROSITE" id="PS50895">
    <property type="entry name" value="SURF1"/>
    <property type="match status" value="1"/>
</dbReference>
<dbReference type="RefSeq" id="WP_072705732.1">
    <property type="nucleotide sequence ID" value="NZ_FMJB01000043.1"/>
</dbReference>
<evidence type="ECO:0000256" key="2">
    <source>
        <dbReference type="ARBA" id="ARBA00007165"/>
    </source>
</evidence>
<dbReference type="PANTHER" id="PTHR23427:SF2">
    <property type="entry name" value="SURFEIT LOCUS PROTEIN 1"/>
    <property type="match status" value="1"/>
</dbReference>
<comment type="similarity">
    <text evidence="2 6">Belongs to the SURF1 family.</text>
</comment>
<dbReference type="InterPro" id="IPR045214">
    <property type="entry name" value="Surf1/Surf4"/>
</dbReference>
<dbReference type="Pfam" id="PF02104">
    <property type="entry name" value="SURF1"/>
    <property type="match status" value="1"/>
</dbReference>
<keyword evidence="3 6" id="KW-0812">Transmembrane</keyword>
<keyword evidence="5 6" id="KW-0472">Membrane</keyword>
<keyword evidence="8" id="KW-1185">Reference proteome</keyword>
<evidence type="ECO:0000256" key="6">
    <source>
        <dbReference type="RuleBase" id="RU363076"/>
    </source>
</evidence>
<evidence type="ECO:0000313" key="8">
    <source>
        <dbReference type="Proteomes" id="UP000184085"/>
    </source>
</evidence>